<feature type="signal peptide" evidence="1">
    <location>
        <begin position="1"/>
        <end position="19"/>
    </location>
</feature>
<keyword evidence="1" id="KW-0732">Signal</keyword>
<sequence length="83" mass="9224">MTQLWIRVLIHQLFLASSPIPFSILILHSLIDGQNDDEVLNQHSKLVSPMVPPLLTFVELLPKPSLGEDGALLKSSRFFLSGC</sequence>
<gene>
    <name evidence="2" type="ORF">BDW47DRAFT_113406</name>
</gene>
<evidence type="ECO:0000313" key="2">
    <source>
        <dbReference type="EMBL" id="PLB33771.1"/>
    </source>
</evidence>
<dbReference type="GeneID" id="36521571"/>
<name>A0A2I2EZG6_ASPCN</name>
<dbReference type="RefSeq" id="XP_024667783.1">
    <property type="nucleotide sequence ID" value="XM_024814411.1"/>
</dbReference>
<proteinExistence type="predicted"/>
<protein>
    <submittedName>
        <fullName evidence="2">Uncharacterized protein</fullName>
    </submittedName>
</protein>
<accession>A0A2I2EZG6</accession>
<reference evidence="2 3" key="1">
    <citation type="submission" date="2017-12" db="EMBL/GenBank/DDBJ databases">
        <authorList>
            <consortium name="DOE Joint Genome Institute"/>
            <person name="Haridas S."/>
            <person name="Kjaerbolling I."/>
            <person name="Vesth T.C."/>
            <person name="Frisvad J.C."/>
            <person name="Nybo J.L."/>
            <person name="Theobald S."/>
            <person name="Kuo A."/>
            <person name="Bowyer P."/>
            <person name="Matsuda Y."/>
            <person name="Mondo S."/>
            <person name="Lyhne E.K."/>
            <person name="Kogle M.E."/>
            <person name="Clum A."/>
            <person name="Lipzen A."/>
            <person name="Salamov A."/>
            <person name="Ngan C.Y."/>
            <person name="Daum C."/>
            <person name="Chiniquy J."/>
            <person name="Barry K."/>
            <person name="LaButti K."/>
            <person name="Simmons B.A."/>
            <person name="Magnuson J.K."/>
            <person name="Mortensen U.H."/>
            <person name="Larsen T.O."/>
            <person name="Grigoriev I.V."/>
            <person name="Baker S.E."/>
            <person name="Andersen M.R."/>
            <person name="Nordberg H.P."/>
            <person name="Cantor M.N."/>
            <person name="Hua S.X."/>
        </authorList>
    </citation>
    <scope>NUCLEOTIDE SEQUENCE [LARGE SCALE GENOMIC DNA]</scope>
    <source>
        <strain evidence="2 3">CBS 102.13</strain>
    </source>
</reference>
<dbReference type="EMBL" id="KZ559195">
    <property type="protein sequence ID" value="PLB33771.1"/>
    <property type="molecule type" value="Genomic_DNA"/>
</dbReference>
<evidence type="ECO:0000313" key="3">
    <source>
        <dbReference type="Proteomes" id="UP000234585"/>
    </source>
</evidence>
<evidence type="ECO:0000256" key="1">
    <source>
        <dbReference type="SAM" id="SignalP"/>
    </source>
</evidence>
<keyword evidence="3" id="KW-1185">Reference proteome</keyword>
<dbReference type="Proteomes" id="UP000234585">
    <property type="component" value="Unassembled WGS sequence"/>
</dbReference>
<dbReference type="AlphaFoldDB" id="A0A2I2EZG6"/>
<feature type="chain" id="PRO_5014172589" evidence="1">
    <location>
        <begin position="20"/>
        <end position="83"/>
    </location>
</feature>
<organism evidence="2 3">
    <name type="scientific">Aspergillus candidus</name>
    <dbReference type="NCBI Taxonomy" id="41067"/>
    <lineage>
        <taxon>Eukaryota</taxon>
        <taxon>Fungi</taxon>
        <taxon>Dikarya</taxon>
        <taxon>Ascomycota</taxon>
        <taxon>Pezizomycotina</taxon>
        <taxon>Eurotiomycetes</taxon>
        <taxon>Eurotiomycetidae</taxon>
        <taxon>Eurotiales</taxon>
        <taxon>Aspergillaceae</taxon>
        <taxon>Aspergillus</taxon>
        <taxon>Aspergillus subgen. Circumdati</taxon>
    </lineage>
</organism>